<name>A0A9D5GWZ3_PEA</name>
<dbReference type="EMBL" id="JAMSHJ010000001">
    <property type="protein sequence ID" value="KAI5444451.1"/>
    <property type="molecule type" value="Genomic_DNA"/>
</dbReference>
<evidence type="ECO:0000313" key="2">
    <source>
        <dbReference type="Proteomes" id="UP001058974"/>
    </source>
</evidence>
<dbReference type="Gramene" id="Psat01G0290500-T1">
    <property type="protein sequence ID" value="KAI5444451.1"/>
    <property type="gene ID" value="KIW84_012905"/>
</dbReference>
<evidence type="ECO:0000313" key="1">
    <source>
        <dbReference type="EMBL" id="KAI5444451.1"/>
    </source>
</evidence>
<protein>
    <submittedName>
        <fullName evidence="1">Uncharacterized protein</fullName>
    </submittedName>
</protein>
<accession>A0A9D5GWZ3</accession>
<dbReference type="AlphaFoldDB" id="A0A9D5GWZ3"/>
<gene>
    <name evidence="1" type="ORF">KIW84_012905</name>
</gene>
<proteinExistence type="predicted"/>
<organism evidence="1 2">
    <name type="scientific">Pisum sativum</name>
    <name type="common">Garden pea</name>
    <name type="synonym">Lathyrus oleraceus</name>
    <dbReference type="NCBI Taxonomy" id="3888"/>
    <lineage>
        <taxon>Eukaryota</taxon>
        <taxon>Viridiplantae</taxon>
        <taxon>Streptophyta</taxon>
        <taxon>Embryophyta</taxon>
        <taxon>Tracheophyta</taxon>
        <taxon>Spermatophyta</taxon>
        <taxon>Magnoliopsida</taxon>
        <taxon>eudicotyledons</taxon>
        <taxon>Gunneridae</taxon>
        <taxon>Pentapetalae</taxon>
        <taxon>rosids</taxon>
        <taxon>fabids</taxon>
        <taxon>Fabales</taxon>
        <taxon>Fabaceae</taxon>
        <taxon>Papilionoideae</taxon>
        <taxon>50 kb inversion clade</taxon>
        <taxon>NPAAA clade</taxon>
        <taxon>Hologalegina</taxon>
        <taxon>IRL clade</taxon>
        <taxon>Fabeae</taxon>
        <taxon>Lathyrus</taxon>
    </lineage>
</organism>
<dbReference type="Proteomes" id="UP001058974">
    <property type="component" value="Chromosome 1"/>
</dbReference>
<comment type="caution">
    <text evidence="1">The sequence shown here is derived from an EMBL/GenBank/DDBJ whole genome shotgun (WGS) entry which is preliminary data.</text>
</comment>
<keyword evidence="2" id="KW-1185">Reference proteome</keyword>
<sequence length="170" mass="20113">MIDFENLKRNGFDLLSAIKIQGWEKYFNRLQGPVFFIWLENFRLMPRPQFSRCVHHKKPTNSAYYINGDHKYVLYYIITEKKVNLPALIFQYLRNMVKETKDGSKEKRYWIPISRLISDIQMESKMIDSLSEAQITKEMEPQVEGMLNSRSLKNMGLISELTSDPTKIPK</sequence>
<reference evidence="1 2" key="1">
    <citation type="journal article" date="2022" name="Nat. Genet.">
        <title>Improved pea reference genome and pan-genome highlight genomic features and evolutionary characteristics.</title>
        <authorList>
            <person name="Yang T."/>
            <person name="Liu R."/>
            <person name="Luo Y."/>
            <person name="Hu S."/>
            <person name="Wang D."/>
            <person name="Wang C."/>
            <person name="Pandey M.K."/>
            <person name="Ge S."/>
            <person name="Xu Q."/>
            <person name="Li N."/>
            <person name="Li G."/>
            <person name="Huang Y."/>
            <person name="Saxena R.K."/>
            <person name="Ji Y."/>
            <person name="Li M."/>
            <person name="Yan X."/>
            <person name="He Y."/>
            <person name="Liu Y."/>
            <person name="Wang X."/>
            <person name="Xiang C."/>
            <person name="Varshney R.K."/>
            <person name="Ding H."/>
            <person name="Gao S."/>
            <person name="Zong X."/>
        </authorList>
    </citation>
    <scope>NUCLEOTIDE SEQUENCE [LARGE SCALE GENOMIC DNA]</scope>
    <source>
        <strain evidence="1 2">cv. Zhongwan 6</strain>
    </source>
</reference>